<gene>
    <name evidence="1" type="ORF">NQ176_g10753</name>
</gene>
<dbReference type="EMBL" id="JANJQO010003110">
    <property type="protein sequence ID" value="KAJ2965163.1"/>
    <property type="molecule type" value="Genomic_DNA"/>
</dbReference>
<organism evidence="1 2">
    <name type="scientific">Zarea fungicola</name>
    <dbReference type="NCBI Taxonomy" id="93591"/>
    <lineage>
        <taxon>Eukaryota</taxon>
        <taxon>Fungi</taxon>
        <taxon>Dikarya</taxon>
        <taxon>Ascomycota</taxon>
        <taxon>Pezizomycotina</taxon>
        <taxon>Sordariomycetes</taxon>
        <taxon>Hypocreomycetidae</taxon>
        <taxon>Hypocreales</taxon>
        <taxon>Cordycipitaceae</taxon>
        <taxon>Zarea</taxon>
    </lineage>
</organism>
<accession>A0ACC1MFY8</accession>
<sequence>MPKDKVAAPEIALYSLNRQRRQGHTVAVRVKPLKFRCARCSGPPLRRPWDLRLACDSSASCLGLLPHLLLNLLLDPLQQSIVVLLRTSVFCCTQSSPLSIYVRLERLVLFLLLAVHIPIALSSQLCRAEIGVRQPTTRPIQVLPSSPMAVAVNGAAAQPTKGNEVTRKSAKRKQGFFTWTISFVARLATWAAILTILFRCPATLEECDETSPFVCRRYFQVKNAVLPHAKPYYDMPTCSRLPVSTLSSMVSPG</sequence>
<protein>
    <submittedName>
        <fullName evidence="1">Uncharacterized protein</fullName>
    </submittedName>
</protein>
<name>A0ACC1MFY8_9HYPO</name>
<evidence type="ECO:0000313" key="2">
    <source>
        <dbReference type="Proteomes" id="UP001143910"/>
    </source>
</evidence>
<keyword evidence="2" id="KW-1185">Reference proteome</keyword>
<dbReference type="Proteomes" id="UP001143910">
    <property type="component" value="Unassembled WGS sequence"/>
</dbReference>
<proteinExistence type="predicted"/>
<reference evidence="1" key="1">
    <citation type="submission" date="2022-08" db="EMBL/GenBank/DDBJ databases">
        <title>Genome Sequence of Lecanicillium fungicola.</title>
        <authorList>
            <person name="Buettner E."/>
        </authorList>
    </citation>
    <scope>NUCLEOTIDE SEQUENCE</scope>
    <source>
        <strain evidence="1">Babe33</strain>
    </source>
</reference>
<evidence type="ECO:0000313" key="1">
    <source>
        <dbReference type="EMBL" id="KAJ2965163.1"/>
    </source>
</evidence>
<comment type="caution">
    <text evidence="1">The sequence shown here is derived from an EMBL/GenBank/DDBJ whole genome shotgun (WGS) entry which is preliminary data.</text>
</comment>